<feature type="transmembrane region" description="Helical" evidence="1">
    <location>
        <begin position="131"/>
        <end position="160"/>
    </location>
</feature>
<protein>
    <submittedName>
        <fullName evidence="2">Uncharacterized protein</fullName>
    </submittedName>
</protein>
<comment type="caution">
    <text evidence="2">The sequence shown here is derived from an EMBL/GenBank/DDBJ whole genome shotgun (WGS) entry which is preliminary data.</text>
</comment>
<evidence type="ECO:0000256" key="1">
    <source>
        <dbReference type="SAM" id="Phobius"/>
    </source>
</evidence>
<keyword evidence="1" id="KW-0812">Transmembrane</keyword>
<name>A0A2V0R9Q3_9ZZZZ</name>
<keyword evidence="1" id="KW-1133">Transmembrane helix</keyword>
<organism evidence="2">
    <name type="scientific">viral metagenome</name>
    <dbReference type="NCBI Taxonomy" id="1070528"/>
    <lineage>
        <taxon>unclassified sequences</taxon>
        <taxon>metagenomes</taxon>
        <taxon>organismal metagenomes</taxon>
    </lineage>
</organism>
<accession>A0A2V0R9Q3</accession>
<proteinExistence type="predicted"/>
<reference evidence="2" key="1">
    <citation type="submission" date="2017-04" db="EMBL/GenBank/DDBJ databases">
        <title>Unveiling RNA virosphere associated with marine microorganisms.</title>
        <authorList>
            <person name="Urayama S."/>
            <person name="Takaki Y."/>
            <person name="Nishi S."/>
            <person name="Yoshida Y."/>
            <person name="Deguchi S."/>
            <person name="Takai K."/>
            <person name="Nunoura T."/>
        </authorList>
    </citation>
    <scope>NUCLEOTIDE SEQUENCE</scope>
</reference>
<feature type="transmembrane region" description="Helical" evidence="1">
    <location>
        <begin position="84"/>
        <end position="111"/>
    </location>
</feature>
<feature type="transmembrane region" description="Helical" evidence="1">
    <location>
        <begin position="180"/>
        <end position="198"/>
    </location>
</feature>
<evidence type="ECO:0000313" key="2">
    <source>
        <dbReference type="EMBL" id="GBH21827.1"/>
    </source>
</evidence>
<sequence length="224" mass="25732">MFYDRIISNISTQYRRNLSQLLYPYVAILGNILLQFGIIGPIGLVNLQVILFISHWAGVGILSDDADPTIHWSITMIMFLFKTVGLSPYVTLFLILVVFGPVVHFFGFHLIRYLSLRNVAAAVFSLFKNTFIHNVLLISLICNLTGIIHPVVTVGLFILLKHLTEMYSFLLPSRRTVANLFVLDSFLFVLMYNTWAFFDLQPTFVLEYVWRFLFQFLIGLPPDS</sequence>
<dbReference type="AlphaFoldDB" id="A0A2V0R9Q3"/>
<feature type="transmembrane region" description="Helical" evidence="1">
    <location>
        <begin position="21"/>
        <end position="39"/>
    </location>
</feature>
<keyword evidence="1" id="KW-0472">Membrane</keyword>
<dbReference type="EMBL" id="BDQA01000369">
    <property type="protein sequence ID" value="GBH21827.1"/>
    <property type="molecule type" value="Genomic_RNA"/>
</dbReference>